<accession>A0A9D8KC73</accession>
<reference evidence="1" key="1">
    <citation type="journal article" date="2021" name="Environ. Microbiol.">
        <title>Genomic characterization of three novel Desulfobacterota classes expand the metabolic and phylogenetic diversity of the phylum.</title>
        <authorList>
            <person name="Murphy C.L."/>
            <person name="Biggerstaff J."/>
            <person name="Eichhorn A."/>
            <person name="Ewing E."/>
            <person name="Shahan R."/>
            <person name="Soriano D."/>
            <person name="Stewart S."/>
            <person name="VanMol K."/>
            <person name="Walker R."/>
            <person name="Walters P."/>
            <person name="Elshahed M.S."/>
            <person name="Youssef N.H."/>
        </authorList>
    </citation>
    <scope>NUCLEOTIDE SEQUENCE</scope>
    <source>
        <strain evidence="1">Zod_Metabat.24</strain>
    </source>
</reference>
<evidence type="ECO:0000313" key="1">
    <source>
        <dbReference type="EMBL" id="MBN1572109.1"/>
    </source>
</evidence>
<reference evidence="1" key="2">
    <citation type="submission" date="2021-01" db="EMBL/GenBank/DDBJ databases">
        <authorList>
            <person name="Hahn C.R."/>
            <person name="Youssef N.H."/>
            <person name="Elshahed M."/>
        </authorList>
    </citation>
    <scope>NUCLEOTIDE SEQUENCE</scope>
    <source>
        <strain evidence="1">Zod_Metabat.24</strain>
    </source>
</reference>
<sequence length="105" mass="11942">MENRTIETLSENLKRLIAIIEGDASLEAIASAQKSFTSAVEEAMKKYNEGKIEVQVRGLPADMHIFATRDLPKIIEDEGQWPKILKDLKRFERVMELVVEPKEGD</sequence>
<dbReference type="Proteomes" id="UP000809273">
    <property type="component" value="Unassembled WGS sequence"/>
</dbReference>
<name>A0A9D8KC73_9DELT</name>
<dbReference type="AlphaFoldDB" id="A0A9D8KC73"/>
<comment type="caution">
    <text evidence="1">The sequence shown here is derived from an EMBL/GenBank/DDBJ whole genome shotgun (WGS) entry which is preliminary data.</text>
</comment>
<gene>
    <name evidence="1" type="ORF">JW984_02815</name>
</gene>
<proteinExistence type="predicted"/>
<evidence type="ECO:0000313" key="2">
    <source>
        <dbReference type="Proteomes" id="UP000809273"/>
    </source>
</evidence>
<protein>
    <submittedName>
        <fullName evidence="1">Uncharacterized protein</fullName>
    </submittedName>
</protein>
<organism evidence="1 2">
    <name type="scientific">Candidatus Zymogenus saltonus</name>
    <dbReference type="NCBI Taxonomy" id="2844893"/>
    <lineage>
        <taxon>Bacteria</taxon>
        <taxon>Deltaproteobacteria</taxon>
        <taxon>Candidatus Zymogenia</taxon>
        <taxon>Candidatus Zymogeniales</taxon>
        <taxon>Candidatus Zymogenaceae</taxon>
        <taxon>Candidatus Zymogenus</taxon>
    </lineage>
</organism>
<dbReference type="EMBL" id="JAFGIX010000012">
    <property type="protein sequence ID" value="MBN1572109.1"/>
    <property type="molecule type" value="Genomic_DNA"/>
</dbReference>